<dbReference type="GO" id="GO:0016020">
    <property type="term" value="C:membrane"/>
    <property type="evidence" value="ECO:0007669"/>
    <property type="project" value="UniProtKB-SubCell"/>
</dbReference>
<dbReference type="InterPro" id="IPR003439">
    <property type="entry name" value="ABC_transporter-like_ATP-bd"/>
</dbReference>
<feature type="domain" description="RRM" evidence="12">
    <location>
        <begin position="1962"/>
        <end position="2070"/>
    </location>
</feature>
<dbReference type="CDD" id="cd12365">
    <property type="entry name" value="RRM_RNPS1"/>
    <property type="match status" value="1"/>
</dbReference>
<dbReference type="InterPro" id="IPR017871">
    <property type="entry name" value="ABC_transporter-like_CS"/>
</dbReference>
<dbReference type="Gene3D" id="3.30.70.330">
    <property type="match status" value="1"/>
</dbReference>
<keyword evidence="3 11" id="KW-0812">Transmembrane</keyword>
<accession>A0A8J6H2N2</accession>
<dbReference type="PANTHER" id="PTHR19229">
    <property type="entry name" value="ATP-BINDING CASSETTE TRANSPORTER SUBFAMILY A ABCA"/>
    <property type="match status" value="1"/>
</dbReference>
<keyword evidence="7 11" id="KW-0472">Membrane</keyword>
<dbReference type="GO" id="GO:0005524">
    <property type="term" value="F:ATP binding"/>
    <property type="evidence" value="ECO:0007669"/>
    <property type="project" value="UniProtKB-KW"/>
</dbReference>
<sequence length="2291" mass="257014">MAVLRQLALLLWKNYTLKKRKVLVTVLELFLPLLFSGILIWLRLKIQSENVPNATVYPGQSIQQLPLFFTFHPPGGNWELAYIPSHSDAARTITETVQRELVISMKVHGFSSEKDFEDYIRYDNRSSNVLAAVVFEHTFNHSKDPLPLAVKYHLRFSYTQRNYMWTQTGNDFLREKEGWHTTSLFPLFPSPGPREPSSPDGGEPGYIREGFLAVQHAVDKAIMHYHANASAHQLFQKLSVITKRFPFPPYISDPFLIAIQYQLPLLLMLSFTYTSLSIIRAVVQEKEKKLKEYMRMMGLSSWLHWSAWFLMFFLFFLIMVSFMTLLFCVKVKKDIAVLSNSDPSLVLVFLLCFAISSISFSFMVSTFFSKANIAAAVGGFLYYFTFIPYFFVAPRYNWMTLSQKLLSCLLSNVAMAMGAQLIGKFEAKGTGIQWRDLLNPVNVDDDFCFGQVLGMLLLDSVLYGLVTWYVEAVFPGQFGVPQPWYFFLMPSYWCGNPRTVVGKEEEDSDPEKALRTEYFEAEPEDLVAGIKIKHLSKVFQVGNKDKVGIRDLNLNLYEGQITVLLGHNGAGKTTTMSMLTGLFPPTSGHAYIHGYEISQDMAQIRKSLGLCPQHDVLFDNLTVAEHLYFYAQLKGLSLQKCPEEVKQMLHILSLEDKRDLRSKFLSGGMKRKLSIGIALIAGSKVLMLDEPTSGMDAVSRRAIWDLLQQQKSDRTILLTTHFMDEADLLGDRIAIMAKGELQCCGSSLFLKQKYGAGYHMTLVKEPHCNPEGISQLVHHHVPNAMLESHAGAELSFILPKESTHRFESLFAKLEKKQKELGIASFGASVTTMEEVFLRVGKLVDTSMDIQAIQLPALQYQHERRASDWALDSNLCGVMDPTNGIGALIEEEEAVLKLNTGLALHCQQFWAMFLKKAAYSWREWKMVAAQVLVPLTCITLALLAINYTSEILDDPLLKLGLNEYGRTVVPFSASSSSQLHQQLSEHLKDMLQAEGQEHREVLGDLEEFLVFRASVEGGGFNERCLVATSFKDVGEQTVVTALFNNQAYHSPATALAIVDNLLFKLLCGPRASIEISNYPQPRSTLQVAKDQFNEGRKGFDIALNLLIAMAFLASTFSVLAVSERAVQAKHIQFVSGVRVATFWLSALLWDLISFLIPSLLLLVVFRAFDVQAFTRDGHLADLLLLLLLYGWAIIPLMYLMSFFFSAASTAYTRLTIFNILSGIAPFIIVTVMRIPAVKLEELSRTLDHVFLVLPNHCLGMAVSSFYENYETQRYCTSSWFAARYCKKYNIQYQENFYAWSTPGVGKFVTSMAASGCIYLTLLFLIETNLLWRLRTFICAFQRRWTLAELQNRTSVLPEDQDVADERSRVLVPSLDSMLDTPLIINELSKVYDQRAPLLAVDRISLAVQKGECFGLLGFNGAGKTTTFKMLTGEETITSGDAFVGGYSISSDIGKWHDLLNPVNVDDDFCFGQVLGMLLLDSVLYGLVTWYVEAVFPGQFGVPQPWYFFLMPSYWCGNPRTVVGKEEEDSDPEKALRTEYFEAEPEDLVAGIKIKHLSKVFQVGNKDKVGIRDLNLNLYEGQITVLLGHNGAGKTTTMSMLTGLFPPTSGHAYIHGYEISQDMAQIRKSLGLCPQHDVLFDNLTVAEHLYFYAQLKGLSLQKCPEEVKQMLHILSLEDKRDLRSKFLSGGMKRKLSIGIALIAGSKVLMLDEPTSGMDAVSRRAIWDLLQQQKSDRTILLTTHFMDEADLLGDRIAIMAKGELQCCGSSLFLKQKYGAGYHMTLVKEPHCNPEGISQLVHHHVPNAMLESHAGAELSFILPKESTHRAPSPTKRKDRSDEKSKDRSKDKGATKESSEKDRGRDKTRKRRSASSGSSSTRSRSSSTSSSGSSTSTGSSSGSSSSSASSRSGSSSTSRSSSSSSSSGSPSPSRRRHDNRRRSRSKSKPPKRDEKERKRRSPSPKPTKVHIGRLTRNVTKDHIMEIFSTYGKIKMIDMPVERMHPHLSKGYAYVEFENPDEAEKALKHMDGDNPGQTHWSVDGGQVRQRMGYCPQFDALLDHMTGKEMLVMYARLRGIPERLISACVENTLRGLLLEPHANKLVKTYSGGNKRKLSTGIALIGEPAVIFLDEPSTGMDPVARRLLWDTVARAREFGKAIVITSHSMEECEALCTRLAIMVQGQFKCLGSPQHLKSNFGSGYSLQAKVRSEGKHEVLEEFKAFVDLTFPGSILEDEHQDMVHYHLPGCDLSWAKVFGILEKAKEKYGVDDYSVSQISLEQVFLSFAHLQPPTTEDGQ</sequence>
<dbReference type="InterPro" id="IPR003593">
    <property type="entry name" value="AAA+_ATPase"/>
</dbReference>
<evidence type="ECO:0000256" key="2">
    <source>
        <dbReference type="ARBA" id="ARBA00014789"/>
    </source>
</evidence>
<dbReference type="InterPro" id="IPR000504">
    <property type="entry name" value="RRM_dom"/>
</dbReference>
<dbReference type="FunFam" id="3.40.50.300:FF:000465">
    <property type="entry name" value="ATP-binding cassette, sub-family A (ABC1), member 3"/>
    <property type="match status" value="2"/>
</dbReference>
<feature type="transmembrane region" description="Helical" evidence="11">
    <location>
        <begin position="371"/>
        <end position="392"/>
    </location>
</feature>
<dbReference type="GO" id="GO:0003723">
    <property type="term" value="F:RNA binding"/>
    <property type="evidence" value="ECO:0007669"/>
    <property type="project" value="UniProtKB-UniRule"/>
</dbReference>
<evidence type="ECO:0000256" key="10">
    <source>
        <dbReference type="SAM" id="MobiDB-lite"/>
    </source>
</evidence>
<feature type="transmembrane region" description="Helical" evidence="11">
    <location>
        <begin position="303"/>
        <end position="325"/>
    </location>
</feature>
<evidence type="ECO:0000256" key="7">
    <source>
        <dbReference type="ARBA" id="ARBA00023136"/>
    </source>
</evidence>
<feature type="transmembrane region" description="Helical" evidence="11">
    <location>
        <begin position="1215"/>
        <end position="1235"/>
    </location>
</feature>
<dbReference type="Pfam" id="PF00005">
    <property type="entry name" value="ABC_tran"/>
    <property type="match status" value="4"/>
</dbReference>
<feature type="domain" description="ABC transporter" evidence="13">
    <location>
        <begin position="1550"/>
        <end position="1783"/>
    </location>
</feature>
<dbReference type="PROSITE" id="PS50893">
    <property type="entry name" value="ABC_TRANSPORTER_2"/>
    <property type="match status" value="3"/>
</dbReference>
<keyword evidence="5 14" id="KW-0067">ATP-binding</keyword>
<dbReference type="Pfam" id="PF00076">
    <property type="entry name" value="RRM_1"/>
    <property type="match status" value="1"/>
</dbReference>
<gene>
    <name evidence="14" type="ORF">LTLLF_204890</name>
</gene>
<proteinExistence type="predicted"/>
<dbReference type="InterPro" id="IPR012677">
    <property type="entry name" value="Nucleotide-bd_a/b_plait_sf"/>
</dbReference>
<dbReference type="PROSITE" id="PS00211">
    <property type="entry name" value="ABC_TRANSPORTER_1"/>
    <property type="match status" value="2"/>
</dbReference>
<keyword evidence="4" id="KW-0547">Nucleotide-binding</keyword>
<dbReference type="FunFam" id="3.30.70.330:FF:000210">
    <property type="entry name" value="RNA-binding protein with serine-rich domain 1"/>
    <property type="match status" value="1"/>
</dbReference>
<feature type="compositionally biased region" description="Low complexity" evidence="10">
    <location>
        <begin position="1869"/>
        <end position="1927"/>
    </location>
</feature>
<evidence type="ECO:0000313" key="15">
    <source>
        <dbReference type="Proteomes" id="UP000710432"/>
    </source>
</evidence>
<dbReference type="InterPro" id="IPR027417">
    <property type="entry name" value="P-loop_NTPase"/>
</dbReference>
<evidence type="ECO:0000313" key="14">
    <source>
        <dbReference type="EMBL" id="KAH0520729.1"/>
    </source>
</evidence>
<dbReference type="InterPro" id="IPR035979">
    <property type="entry name" value="RBD_domain_sf"/>
</dbReference>
<dbReference type="SMART" id="SM00360">
    <property type="entry name" value="RRM"/>
    <property type="match status" value="1"/>
</dbReference>
<dbReference type="InterPro" id="IPR056264">
    <property type="entry name" value="R2_ABCA1-4-like"/>
</dbReference>
<comment type="subunit">
    <text evidence="8">Found in mRNA splicing-dependent exon junction complexes (EJC). Found in a post-splicing complex with NXF1, RBM8A, UPF1, UPF2, UPF3A, UPF3B and RNPS1. Component of the heterotrimeric ASAP (apoptosis- and splicing-associated protein) and PSAP complexes consisting of RNPS1, SAP18 and either ACIN1 or PNN, respectively; the ASAP and PSAP complexes probably are formed mutually exclusive. Component of the active spliceosome. Associates with polysomes. Interacts with the cleaved p110 isoform of CDC2L1, CSNK2A1, PNN, SART3, SRP54, SRRM1 and TRA2B/SFRS10.</text>
</comment>
<evidence type="ECO:0000256" key="8">
    <source>
        <dbReference type="ARBA" id="ARBA00026044"/>
    </source>
</evidence>
<dbReference type="Pfam" id="PF23321">
    <property type="entry name" value="R1_ABCA1"/>
    <property type="match status" value="1"/>
</dbReference>
<evidence type="ECO:0000256" key="6">
    <source>
        <dbReference type="ARBA" id="ARBA00022989"/>
    </source>
</evidence>
<feature type="transmembrane region" description="Helical" evidence="11">
    <location>
        <begin position="261"/>
        <end position="283"/>
    </location>
</feature>
<name>A0A8J6H2N2_MICOH</name>
<evidence type="ECO:0000256" key="9">
    <source>
        <dbReference type="PROSITE-ProRule" id="PRU00176"/>
    </source>
</evidence>
<dbReference type="GO" id="GO:0140359">
    <property type="term" value="F:ABC-type transporter activity"/>
    <property type="evidence" value="ECO:0007669"/>
    <property type="project" value="InterPro"/>
</dbReference>
<evidence type="ECO:0000256" key="5">
    <source>
        <dbReference type="ARBA" id="ARBA00022840"/>
    </source>
</evidence>
<dbReference type="SMART" id="SM00382">
    <property type="entry name" value="AAA"/>
    <property type="match status" value="2"/>
</dbReference>
<dbReference type="Gene3D" id="3.40.50.300">
    <property type="entry name" value="P-loop containing nucleotide triphosphate hydrolases"/>
    <property type="match status" value="4"/>
</dbReference>
<dbReference type="SUPFAM" id="SSF54928">
    <property type="entry name" value="RNA-binding domain, RBD"/>
    <property type="match status" value="1"/>
</dbReference>
<dbReference type="InterPro" id="IPR026082">
    <property type="entry name" value="ABCA"/>
</dbReference>
<keyword evidence="9" id="KW-0694">RNA-binding</keyword>
<dbReference type="Proteomes" id="UP000710432">
    <property type="component" value="Unassembled WGS sequence"/>
</dbReference>
<feature type="transmembrane region" description="Helical" evidence="11">
    <location>
        <begin position="345"/>
        <end position="364"/>
    </location>
</feature>
<comment type="caution">
    <text evidence="14">The sequence shown here is derived from an EMBL/GenBank/DDBJ whole genome shotgun (WGS) entry which is preliminary data.</text>
</comment>
<dbReference type="Pfam" id="PF12698">
    <property type="entry name" value="ABC2_membrane_3"/>
    <property type="match status" value="2"/>
</dbReference>
<protein>
    <recommendedName>
        <fullName evidence="2">RNA-binding protein with serine-rich domain 1</fullName>
    </recommendedName>
</protein>
<dbReference type="PANTHER" id="PTHR19229:SF98">
    <property type="entry name" value="PHOSPHOLIPID-TRANSPORTING ATPASE ABCA3"/>
    <property type="match status" value="1"/>
</dbReference>
<dbReference type="CDD" id="cd03263">
    <property type="entry name" value="ABC_subfamily_A"/>
    <property type="match status" value="3"/>
</dbReference>
<evidence type="ECO:0000256" key="11">
    <source>
        <dbReference type="SAM" id="Phobius"/>
    </source>
</evidence>
<dbReference type="PROSITE" id="PS50102">
    <property type="entry name" value="RRM"/>
    <property type="match status" value="1"/>
</dbReference>
<feature type="transmembrane region" description="Helical" evidence="11">
    <location>
        <begin position="1179"/>
        <end position="1203"/>
    </location>
</feature>
<feature type="compositionally biased region" description="Basic and acidic residues" evidence="10">
    <location>
        <begin position="1834"/>
        <end position="1860"/>
    </location>
</feature>
<evidence type="ECO:0000256" key="1">
    <source>
        <dbReference type="ARBA" id="ARBA00004141"/>
    </source>
</evidence>
<dbReference type="CDD" id="cd00267">
    <property type="entry name" value="ABC_ATPase"/>
    <property type="match status" value="1"/>
</dbReference>
<feature type="transmembrane region" description="Helical" evidence="11">
    <location>
        <begin position="1141"/>
        <end position="1167"/>
    </location>
</feature>
<evidence type="ECO:0000259" key="13">
    <source>
        <dbReference type="PROSITE" id="PS50893"/>
    </source>
</evidence>
<dbReference type="InterPro" id="IPR034201">
    <property type="entry name" value="RNPS1_RRM"/>
</dbReference>
<dbReference type="EMBL" id="JAATJU010000500">
    <property type="protein sequence ID" value="KAH0520729.1"/>
    <property type="molecule type" value="Genomic_DNA"/>
</dbReference>
<dbReference type="GO" id="GO:0016887">
    <property type="term" value="F:ATP hydrolysis activity"/>
    <property type="evidence" value="ECO:0007669"/>
    <property type="project" value="InterPro"/>
</dbReference>
<comment type="subcellular location">
    <subcellularLocation>
        <location evidence="1">Membrane</location>
        <topology evidence="1">Multi-pass membrane protein</topology>
    </subcellularLocation>
</comment>
<feature type="domain" description="ABC transporter" evidence="13">
    <location>
        <begin position="1946"/>
        <end position="2201"/>
    </location>
</feature>
<feature type="region of interest" description="Disordered" evidence="10">
    <location>
        <begin position="1819"/>
        <end position="1971"/>
    </location>
</feature>
<feature type="transmembrane region" description="Helical" evidence="11">
    <location>
        <begin position="21"/>
        <end position="42"/>
    </location>
</feature>
<evidence type="ECO:0000259" key="12">
    <source>
        <dbReference type="PROSITE" id="PS50102"/>
    </source>
</evidence>
<dbReference type="GO" id="GO:0005319">
    <property type="term" value="F:lipid transporter activity"/>
    <property type="evidence" value="ECO:0007669"/>
    <property type="project" value="TreeGrafter"/>
</dbReference>
<feature type="compositionally biased region" description="Basic residues" evidence="10">
    <location>
        <begin position="1952"/>
        <end position="1968"/>
    </location>
</feature>
<evidence type="ECO:0000256" key="3">
    <source>
        <dbReference type="ARBA" id="ARBA00022692"/>
    </source>
</evidence>
<organism evidence="14 15">
    <name type="scientific">Microtus ochrogaster</name>
    <name type="common">Prairie vole</name>
    <dbReference type="NCBI Taxonomy" id="79684"/>
    <lineage>
        <taxon>Eukaryota</taxon>
        <taxon>Metazoa</taxon>
        <taxon>Chordata</taxon>
        <taxon>Craniata</taxon>
        <taxon>Vertebrata</taxon>
        <taxon>Euteleostomi</taxon>
        <taxon>Mammalia</taxon>
        <taxon>Eutheria</taxon>
        <taxon>Euarchontoglires</taxon>
        <taxon>Glires</taxon>
        <taxon>Rodentia</taxon>
        <taxon>Myomorpha</taxon>
        <taxon>Muroidea</taxon>
        <taxon>Cricetidae</taxon>
        <taxon>Arvicolinae</taxon>
        <taxon>Microtus</taxon>
    </lineage>
</organism>
<feature type="domain" description="ABC transporter" evidence="13">
    <location>
        <begin position="530"/>
        <end position="763"/>
    </location>
</feature>
<evidence type="ECO:0000256" key="4">
    <source>
        <dbReference type="ARBA" id="ARBA00022741"/>
    </source>
</evidence>
<feature type="compositionally biased region" description="Basic residues" evidence="10">
    <location>
        <begin position="1928"/>
        <end position="1944"/>
    </location>
</feature>
<keyword evidence="6 11" id="KW-1133">Transmembrane helix</keyword>
<feature type="transmembrane region" description="Helical" evidence="11">
    <location>
        <begin position="1100"/>
        <end position="1121"/>
    </location>
</feature>
<dbReference type="SUPFAM" id="SSF52540">
    <property type="entry name" value="P-loop containing nucleoside triphosphate hydrolases"/>
    <property type="match status" value="4"/>
</dbReference>
<reference evidence="14" key="1">
    <citation type="submission" date="2020-03" db="EMBL/GenBank/DDBJ databases">
        <title>Studies in the Genomics of Life Span.</title>
        <authorList>
            <person name="Glass D."/>
        </authorList>
    </citation>
    <scope>NUCLEOTIDE SEQUENCE</scope>
    <source>
        <strain evidence="14">LTLLF</strain>
        <tissue evidence="14">Muscle</tissue>
    </source>
</reference>
<dbReference type="InterPro" id="IPR013525">
    <property type="entry name" value="ABC2_TM"/>
</dbReference>